<dbReference type="GO" id="GO:1904680">
    <property type="term" value="F:peptide transmembrane transporter activity"/>
    <property type="evidence" value="ECO:0007669"/>
    <property type="project" value="TreeGrafter"/>
</dbReference>
<sequence>MAAQLNEQLRLLEQRFKSVGLDRRGFMKVAAGAAAGTMMVDGVARYVGPAAAAQDEAGPDETFYNFALRNDPVSFDWNLNLYVNADVETFSGLLMFDADLNAIPDWAETFESNEDASVWTFNIRRDNQGWSNGTEQRPVTAGDFVYSFRRQLDPRNGAAYAGFLFDIKNAERFNNSTPNDDGTYTDAEGNPVSAEDLGIVAVDDWTLEVTMEGPRGYFPQVVAYLAAYPAPQWAVEEYGSDRWALAGDVPLWSNGPFLLDSWEHDVLVTLKPNPGHWDAENITLKRVYDPIIPAESAILAYEQGEGTQQLDWVNIDAANLTRYQEDPELSQQLREYVYPGIWMLVPSNGIPPFDQLEVRKAVSHAIDRTRVANITNGLAIEAFCMVPIGVFGFLDDPELQEIQKFDPELAMEALVGTEFEGGQNWPEITMHMRAQEEVFNADIMANDIVAQLQENLGMSVQIQTWPEASWRPELFKNEWQMVWIRWWSDYPDPNNSYGDMFYSRKASGKRQAWSNAQFDDLVNQGKSEADPEARLEIYRQAEQIIQEDVGYMPIVYRVDQYAFKPWVKDLPENRQGFTVPEGNIYVRMLSDISVEGREE</sequence>
<dbReference type="PANTHER" id="PTHR30290:SF10">
    <property type="entry name" value="PERIPLASMIC OLIGOPEPTIDE-BINDING PROTEIN-RELATED"/>
    <property type="match status" value="1"/>
</dbReference>
<keyword evidence="4" id="KW-0732">Signal</keyword>
<protein>
    <submittedName>
        <fullName evidence="6">Oligopeptide ABC transporter, periplasmic oligopeptide-binding protein OppA</fullName>
    </submittedName>
</protein>
<dbReference type="Gene3D" id="3.40.190.10">
    <property type="entry name" value="Periplasmic binding protein-like II"/>
    <property type="match status" value="1"/>
</dbReference>
<dbReference type="Pfam" id="PF00496">
    <property type="entry name" value="SBP_bac_5"/>
    <property type="match status" value="1"/>
</dbReference>
<dbReference type="GO" id="GO:0030288">
    <property type="term" value="C:outer membrane-bounded periplasmic space"/>
    <property type="evidence" value="ECO:0007669"/>
    <property type="project" value="UniProtKB-ARBA"/>
</dbReference>
<dbReference type="PROSITE" id="PS51318">
    <property type="entry name" value="TAT"/>
    <property type="match status" value="1"/>
</dbReference>
<dbReference type="AlphaFoldDB" id="A0A6J4UU94"/>
<dbReference type="CDD" id="cd08504">
    <property type="entry name" value="PBP2_OppA"/>
    <property type="match status" value="1"/>
</dbReference>
<reference evidence="6" key="1">
    <citation type="submission" date="2020-02" db="EMBL/GenBank/DDBJ databases">
        <authorList>
            <person name="Meier V. D."/>
        </authorList>
    </citation>
    <scope>NUCLEOTIDE SEQUENCE</scope>
    <source>
        <strain evidence="6">AVDCRST_MAG59</strain>
    </source>
</reference>
<dbReference type="SUPFAM" id="SSF53850">
    <property type="entry name" value="Periplasmic binding protein-like II"/>
    <property type="match status" value="1"/>
</dbReference>
<organism evidence="6">
    <name type="scientific">uncultured Thermomicrobiales bacterium</name>
    <dbReference type="NCBI Taxonomy" id="1645740"/>
    <lineage>
        <taxon>Bacteria</taxon>
        <taxon>Pseudomonadati</taxon>
        <taxon>Thermomicrobiota</taxon>
        <taxon>Thermomicrobia</taxon>
        <taxon>Thermomicrobiales</taxon>
        <taxon>environmental samples</taxon>
    </lineage>
</organism>
<evidence type="ECO:0000259" key="5">
    <source>
        <dbReference type="Pfam" id="PF00496"/>
    </source>
</evidence>
<keyword evidence="3" id="KW-0813">Transport</keyword>
<dbReference type="Gene3D" id="3.90.76.10">
    <property type="entry name" value="Dipeptide-binding Protein, Domain 1"/>
    <property type="match status" value="1"/>
</dbReference>
<evidence type="ECO:0000256" key="4">
    <source>
        <dbReference type="ARBA" id="ARBA00022729"/>
    </source>
</evidence>
<dbReference type="EMBL" id="CADCWF010000158">
    <property type="protein sequence ID" value="CAA9560646.1"/>
    <property type="molecule type" value="Genomic_DNA"/>
</dbReference>
<dbReference type="InterPro" id="IPR006311">
    <property type="entry name" value="TAT_signal"/>
</dbReference>
<comment type="subcellular location">
    <subcellularLocation>
        <location evidence="1">Cell envelope</location>
    </subcellularLocation>
</comment>
<evidence type="ECO:0000256" key="2">
    <source>
        <dbReference type="ARBA" id="ARBA00005695"/>
    </source>
</evidence>
<dbReference type="PIRSF" id="PIRSF002741">
    <property type="entry name" value="MppA"/>
    <property type="match status" value="1"/>
</dbReference>
<dbReference type="PANTHER" id="PTHR30290">
    <property type="entry name" value="PERIPLASMIC BINDING COMPONENT OF ABC TRANSPORTER"/>
    <property type="match status" value="1"/>
</dbReference>
<dbReference type="InterPro" id="IPR000914">
    <property type="entry name" value="SBP_5_dom"/>
</dbReference>
<dbReference type="GO" id="GO:0043190">
    <property type="term" value="C:ATP-binding cassette (ABC) transporter complex"/>
    <property type="evidence" value="ECO:0007669"/>
    <property type="project" value="InterPro"/>
</dbReference>
<feature type="domain" description="Solute-binding protein family 5" evidence="5">
    <location>
        <begin position="103"/>
        <end position="506"/>
    </location>
</feature>
<evidence type="ECO:0000256" key="1">
    <source>
        <dbReference type="ARBA" id="ARBA00004196"/>
    </source>
</evidence>
<evidence type="ECO:0000313" key="6">
    <source>
        <dbReference type="EMBL" id="CAA9560646.1"/>
    </source>
</evidence>
<evidence type="ECO:0000256" key="3">
    <source>
        <dbReference type="ARBA" id="ARBA00022448"/>
    </source>
</evidence>
<proteinExistence type="inferred from homology"/>
<dbReference type="InterPro" id="IPR039424">
    <property type="entry name" value="SBP_5"/>
</dbReference>
<dbReference type="GO" id="GO:0015833">
    <property type="term" value="P:peptide transport"/>
    <property type="evidence" value="ECO:0007669"/>
    <property type="project" value="TreeGrafter"/>
</dbReference>
<name>A0A6J4UU94_9BACT</name>
<comment type="similarity">
    <text evidence="2">Belongs to the bacterial solute-binding protein 5 family.</text>
</comment>
<dbReference type="InterPro" id="IPR030678">
    <property type="entry name" value="Peptide/Ni-bd"/>
</dbReference>
<accession>A0A6J4UU94</accession>
<dbReference type="Gene3D" id="3.10.105.10">
    <property type="entry name" value="Dipeptide-binding Protein, Domain 3"/>
    <property type="match status" value="1"/>
</dbReference>
<gene>
    <name evidence="6" type="ORF">AVDCRST_MAG59-2550</name>
</gene>